<protein>
    <submittedName>
        <fullName evidence="8">Vacuolar transporter chaperone protein</fullName>
    </submittedName>
</protein>
<evidence type="ECO:0000256" key="6">
    <source>
        <dbReference type="SAM" id="Phobius"/>
    </source>
</evidence>
<proteinExistence type="predicted"/>
<accession>A0A0C9MSX5</accession>
<feature type="transmembrane region" description="Helical" evidence="6">
    <location>
        <begin position="612"/>
        <end position="632"/>
    </location>
</feature>
<feature type="domain" description="SPX" evidence="7">
    <location>
        <begin position="1"/>
        <end position="122"/>
    </location>
</feature>
<dbReference type="OrthoDB" id="2278074at2759"/>
<dbReference type="InterPro" id="IPR051572">
    <property type="entry name" value="VTC_Complex_Subunit"/>
</dbReference>
<name>A0A0C9MSX5_9FUNG</name>
<feature type="transmembrane region" description="Helical" evidence="6">
    <location>
        <begin position="639"/>
        <end position="657"/>
    </location>
</feature>
<sequence>MKFGQYLEQHAFPPWRNEYIQYNQLKYFLKEQQYKPNGGWTVQNESYFAETLMIDELNKVNGFIYLKTKQIRSIMQQEAEQEVRQKITDLIQFIRLNATGFQKILKKHDKHTHFNLQSSIRFRDVLSQFSAHEANLNEILYSYPALTEIRNAPVSPPQPALEKVITTKYWIHPDNVTEVQALLLFYLPISDDNTSSTVYFDNTRQFPLYSNVLERNESAEMIRAKWYGPMSNTTDVYFERKTHHESWLHNKGLFVKDRFCLPSPQVSNYLTHGQYPHHTQTNPQLATSIYQSMHQHNLQSTLRCYHHRTTYHQGHSSLRVSLDTNVTFMKEMSAHWYRQDIGEYYPFDHLPRDQVYFFPYAILETKFINTAGTDECAPEWLNQLVESQLVYEVPYFSKYLHGASYFFREQLPMLPWWLGEMNVDIRRKPSYAAISTPSTHQQHKCIVIEPNYTPDYYAVATPGITLPKRSKEYDEYDEEDKRLIREKIYSNHASSCTMVDDSHVQLASHNEHREIALQPKQEPTTSAYDKFLNSAIMIKIKHITQDSDDDVVMKKDANYIGMLPWLYRKLMHDKTLYALPPQPKQQIMPKKGKLNNNKKIEPKIFFANERTFISWLQFSALLLSVSLGLINFGDHISKGSGAFFIVVAVVLAGYAQLRFQYRAWQIRFRSESRFDDIYGPAVLCFVLVIALIVNLGLRVNQPLPTHPSPFGYNTTDINSTITTLHDNHPHFPNGTMLNKHGKLVPIEEEDEEDSNEA</sequence>
<feature type="transmembrane region" description="Helical" evidence="6">
    <location>
        <begin position="677"/>
        <end position="697"/>
    </location>
</feature>
<dbReference type="Proteomes" id="UP000053815">
    <property type="component" value="Unassembled WGS sequence"/>
</dbReference>
<dbReference type="PROSITE" id="PS51382">
    <property type="entry name" value="SPX"/>
    <property type="match status" value="1"/>
</dbReference>
<evidence type="ECO:0000259" key="7">
    <source>
        <dbReference type="PROSITE" id="PS51382"/>
    </source>
</evidence>
<evidence type="ECO:0000313" key="8">
    <source>
        <dbReference type="EMBL" id="GAN10539.1"/>
    </source>
</evidence>
<dbReference type="Gene3D" id="3.20.100.30">
    <property type="entry name" value="VTC, catalytic tunnel domain"/>
    <property type="match status" value="1"/>
</dbReference>
<dbReference type="InterPro" id="IPR004331">
    <property type="entry name" value="SPX_dom"/>
</dbReference>
<dbReference type="GO" id="GO:0006799">
    <property type="term" value="P:polyphosphate biosynthetic process"/>
    <property type="evidence" value="ECO:0007669"/>
    <property type="project" value="UniProtKB-ARBA"/>
</dbReference>
<evidence type="ECO:0000256" key="3">
    <source>
        <dbReference type="ARBA" id="ARBA00022692"/>
    </source>
</evidence>
<reference evidence="8" key="1">
    <citation type="submission" date="2014-09" db="EMBL/GenBank/DDBJ databases">
        <title>Draft genome sequence of an oleaginous Mucoromycotina fungus Mucor ambiguus NBRC6742.</title>
        <authorList>
            <person name="Takeda I."/>
            <person name="Yamane N."/>
            <person name="Morita T."/>
            <person name="Tamano K."/>
            <person name="Machida M."/>
            <person name="Baker S."/>
            <person name="Koike H."/>
        </authorList>
    </citation>
    <scope>NUCLEOTIDE SEQUENCE</scope>
    <source>
        <strain evidence="8">NBRC 6742</strain>
    </source>
</reference>
<evidence type="ECO:0000256" key="4">
    <source>
        <dbReference type="ARBA" id="ARBA00022989"/>
    </source>
</evidence>
<dbReference type="PANTHER" id="PTHR46140:SF1">
    <property type="entry name" value="VACUOLAR TRANSPORTER CHAPERONE COMPLEX SUBUNIT 4-RELATED"/>
    <property type="match status" value="1"/>
</dbReference>
<organism evidence="8">
    <name type="scientific">Mucor ambiguus</name>
    <dbReference type="NCBI Taxonomy" id="91626"/>
    <lineage>
        <taxon>Eukaryota</taxon>
        <taxon>Fungi</taxon>
        <taxon>Fungi incertae sedis</taxon>
        <taxon>Mucoromycota</taxon>
        <taxon>Mucoromycotina</taxon>
        <taxon>Mucoromycetes</taxon>
        <taxon>Mucorales</taxon>
        <taxon>Mucorineae</taxon>
        <taxon>Mucoraceae</taxon>
        <taxon>Mucor</taxon>
    </lineage>
</organism>
<keyword evidence="4 6" id="KW-1133">Transmembrane helix</keyword>
<keyword evidence="3 6" id="KW-0812">Transmembrane</keyword>
<dbReference type="AlphaFoldDB" id="A0A0C9MSX5"/>
<dbReference type="PANTHER" id="PTHR46140">
    <property type="entry name" value="VACUOLAR TRANSPORTER CHAPERONE 1-RELATED"/>
    <property type="match status" value="1"/>
</dbReference>
<dbReference type="STRING" id="91626.A0A0C9MSX5"/>
<dbReference type="Pfam" id="PF02656">
    <property type="entry name" value="DUF202"/>
    <property type="match status" value="1"/>
</dbReference>
<gene>
    <name evidence="8" type="ORF">MAM1_0368c10082</name>
</gene>
<dbReference type="Pfam" id="PF03105">
    <property type="entry name" value="SPX"/>
    <property type="match status" value="2"/>
</dbReference>
<keyword evidence="2" id="KW-0926">Vacuole</keyword>
<dbReference type="Pfam" id="PF09359">
    <property type="entry name" value="VTC"/>
    <property type="match status" value="1"/>
</dbReference>
<dbReference type="EMBL" id="DF836657">
    <property type="protein sequence ID" value="GAN10539.1"/>
    <property type="molecule type" value="Genomic_DNA"/>
</dbReference>
<evidence type="ECO:0000256" key="1">
    <source>
        <dbReference type="ARBA" id="ARBA00004128"/>
    </source>
</evidence>
<dbReference type="GO" id="GO:0005774">
    <property type="term" value="C:vacuolar membrane"/>
    <property type="evidence" value="ECO:0007669"/>
    <property type="project" value="UniProtKB-SubCell"/>
</dbReference>
<evidence type="ECO:0000256" key="5">
    <source>
        <dbReference type="ARBA" id="ARBA00023136"/>
    </source>
</evidence>
<dbReference type="InterPro" id="IPR042267">
    <property type="entry name" value="VTC_sf"/>
</dbReference>
<keyword evidence="9" id="KW-1185">Reference proteome</keyword>
<comment type="subcellular location">
    <subcellularLocation>
        <location evidence="1">Vacuole membrane</location>
        <topology evidence="1">Multi-pass membrane protein</topology>
    </subcellularLocation>
</comment>
<dbReference type="InterPro" id="IPR018966">
    <property type="entry name" value="VTC_domain"/>
</dbReference>
<dbReference type="InterPro" id="IPR003807">
    <property type="entry name" value="DUF202"/>
</dbReference>
<evidence type="ECO:0000256" key="2">
    <source>
        <dbReference type="ARBA" id="ARBA00022554"/>
    </source>
</evidence>
<keyword evidence="5 6" id="KW-0472">Membrane</keyword>
<evidence type="ECO:0000313" key="9">
    <source>
        <dbReference type="Proteomes" id="UP000053815"/>
    </source>
</evidence>